<evidence type="ECO:0000313" key="3">
    <source>
        <dbReference type="EMBL" id="MBR8644945.1"/>
    </source>
</evidence>
<dbReference type="InterPro" id="IPR004014">
    <property type="entry name" value="ATPase_P-typ_cation-transptr_N"/>
</dbReference>
<dbReference type="SUPFAM" id="SSF81665">
    <property type="entry name" value="Calcium ATPase, transmembrane domain M"/>
    <property type="match status" value="1"/>
</dbReference>
<keyword evidence="1" id="KW-0812">Transmembrane</keyword>
<reference evidence="3" key="1">
    <citation type="submission" date="2021-04" db="EMBL/GenBank/DDBJ databases">
        <title>Whole genome sequencing of Enterococci isolates from hospitalized patients.</title>
        <authorList>
            <person name="Ogoti B.M."/>
            <person name="Onyambu F.G."/>
        </authorList>
    </citation>
    <scope>NUCLEOTIDE SEQUENCE</scope>
    <source>
        <strain evidence="3">242</strain>
    </source>
</reference>
<keyword evidence="1" id="KW-0472">Membrane</keyword>
<accession>A0A941FIP1</accession>
<dbReference type="EMBL" id="JAGTPW010000020">
    <property type="protein sequence ID" value="MBR8644945.1"/>
    <property type="molecule type" value="Genomic_DNA"/>
</dbReference>
<protein>
    <recommendedName>
        <fullName evidence="2">Cation-transporting P-type ATPase N-terminal domain-containing protein</fullName>
    </recommendedName>
</protein>
<feature type="transmembrane region" description="Helical" evidence="1">
    <location>
        <begin position="46"/>
        <end position="65"/>
    </location>
</feature>
<name>A0A941FIP1_9BACI</name>
<dbReference type="Gene3D" id="2.70.150.10">
    <property type="entry name" value="Calcium-transporting ATPase, cytoplasmic transduction domain A"/>
    <property type="match status" value="1"/>
</dbReference>
<dbReference type="InterPro" id="IPR023298">
    <property type="entry name" value="ATPase_P-typ_TM_dom_sf"/>
</dbReference>
<dbReference type="Pfam" id="PF00690">
    <property type="entry name" value="Cation_ATPase_N"/>
    <property type="match status" value="1"/>
</dbReference>
<dbReference type="Gene3D" id="1.20.1110.10">
    <property type="entry name" value="Calcium-transporting ATPase, transmembrane domain"/>
    <property type="match status" value="1"/>
</dbReference>
<gene>
    <name evidence="3" type="ORF">KEH51_13155</name>
</gene>
<keyword evidence="1" id="KW-1133">Transmembrane helix</keyword>
<dbReference type="AlphaFoldDB" id="A0A941FIP1"/>
<evidence type="ECO:0000313" key="4">
    <source>
        <dbReference type="Proteomes" id="UP000680045"/>
    </source>
</evidence>
<proteinExistence type="predicted"/>
<dbReference type="Proteomes" id="UP000680045">
    <property type="component" value="Unassembled WGS sequence"/>
</dbReference>
<evidence type="ECO:0000256" key="1">
    <source>
        <dbReference type="SAM" id="Phobius"/>
    </source>
</evidence>
<sequence length="76" mass="8479">MRKNGFNELKEGEKQSAILLFFAQFKDFMVIVLLAATLVSGILGEYIDAIAIMAIVFLNGLLGFSKNGRQKNPWMP</sequence>
<feature type="transmembrane region" description="Helical" evidence="1">
    <location>
        <begin position="20"/>
        <end position="40"/>
    </location>
</feature>
<comment type="caution">
    <text evidence="3">The sequence shown here is derived from an EMBL/GenBank/DDBJ whole genome shotgun (WGS) entry which is preliminary data.</text>
</comment>
<feature type="domain" description="Cation-transporting P-type ATPase N-terminal" evidence="2">
    <location>
        <begin position="2"/>
        <end position="45"/>
    </location>
</feature>
<dbReference type="SMART" id="SM00831">
    <property type="entry name" value="Cation_ATPase_N"/>
    <property type="match status" value="1"/>
</dbReference>
<organism evidence="3 4">
    <name type="scientific">Peribacillus frigoritolerans</name>
    <dbReference type="NCBI Taxonomy" id="450367"/>
    <lineage>
        <taxon>Bacteria</taxon>
        <taxon>Bacillati</taxon>
        <taxon>Bacillota</taxon>
        <taxon>Bacilli</taxon>
        <taxon>Bacillales</taxon>
        <taxon>Bacillaceae</taxon>
        <taxon>Peribacillus</taxon>
    </lineage>
</organism>
<evidence type="ECO:0000259" key="2">
    <source>
        <dbReference type="SMART" id="SM00831"/>
    </source>
</evidence>